<dbReference type="InterPro" id="IPR056497">
    <property type="entry name" value="HEAT_DAAF5"/>
</dbReference>
<reference evidence="3 4" key="1">
    <citation type="journal article" date="2019" name="Sci. Rep.">
        <title>Comparative genomics of chytrid fungi reveal insights into the obligate biotrophic and pathogenic lifestyle of Synchytrium endobioticum.</title>
        <authorList>
            <person name="van de Vossenberg B.T.L.H."/>
            <person name="Warris S."/>
            <person name="Nguyen H.D.T."/>
            <person name="van Gent-Pelzer M.P.E."/>
            <person name="Joly D.L."/>
            <person name="van de Geest H.C."/>
            <person name="Bonants P.J.M."/>
            <person name="Smith D.S."/>
            <person name="Levesque C.A."/>
            <person name="van der Lee T.A.J."/>
        </authorList>
    </citation>
    <scope>NUCLEOTIDE SEQUENCE [LARGE SCALE GENOMIC DNA]</scope>
    <source>
        <strain evidence="3 4">LEV6574</strain>
    </source>
</reference>
<name>A0A507D850_9FUNG</name>
<dbReference type="InterPro" id="IPR011989">
    <property type="entry name" value="ARM-like"/>
</dbReference>
<dbReference type="InterPro" id="IPR052623">
    <property type="entry name" value="DAAF5"/>
</dbReference>
<protein>
    <submittedName>
        <fullName evidence="3">Uncharacterized protein</fullName>
    </submittedName>
</protein>
<dbReference type="Pfam" id="PF24573">
    <property type="entry name" value="HEAT_DAAF5"/>
    <property type="match status" value="1"/>
</dbReference>
<evidence type="ECO:0000259" key="2">
    <source>
        <dbReference type="Pfam" id="PF25757"/>
    </source>
</evidence>
<dbReference type="SUPFAM" id="SSF48371">
    <property type="entry name" value="ARM repeat"/>
    <property type="match status" value="2"/>
</dbReference>
<dbReference type="Pfam" id="PF25757">
    <property type="entry name" value="TPR_DNAAF5"/>
    <property type="match status" value="1"/>
</dbReference>
<dbReference type="AlphaFoldDB" id="A0A507D850"/>
<dbReference type="EMBL" id="QEAM01000076">
    <property type="protein sequence ID" value="TPX47515.1"/>
    <property type="molecule type" value="Genomic_DNA"/>
</dbReference>
<dbReference type="GO" id="GO:0036158">
    <property type="term" value="P:outer dynein arm assembly"/>
    <property type="evidence" value="ECO:0007669"/>
    <property type="project" value="TreeGrafter"/>
</dbReference>
<organism evidence="3 4">
    <name type="scientific">Synchytrium endobioticum</name>
    <dbReference type="NCBI Taxonomy" id="286115"/>
    <lineage>
        <taxon>Eukaryota</taxon>
        <taxon>Fungi</taxon>
        <taxon>Fungi incertae sedis</taxon>
        <taxon>Chytridiomycota</taxon>
        <taxon>Chytridiomycota incertae sedis</taxon>
        <taxon>Chytridiomycetes</taxon>
        <taxon>Synchytriales</taxon>
        <taxon>Synchytriaceae</taxon>
        <taxon>Synchytrium</taxon>
    </lineage>
</organism>
<dbReference type="GO" id="GO:0003341">
    <property type="term" value="P:cilium movement"/>
    <property type="evidence" value="ECO:0007669"/>
    <property type="project" value="TreeGrafter"/>
</dbReference>
<comment type="caution">
    <text evidence="3">The sequence shown here is derived from an EMBL/GenBank/DDBJ whole genome shotgun (WGS) entry which is preliminary data.</text>
</comment>
<dbReference type="GO" id="GO:0005737">
    <property type="term" value="C:cytoplasm"/>
    <property type="evidence" value="ECO:0007669"/>
    <property type="project" value="TreeGrafter"/>
</dbReference>
<dbReference type="InterPro" id="IPR016024">
    <property type="entry name" value="ARM-type_fold"/>
</dbReference>
<evidence type="ECO:0000313" key="3">
    <source>
        <dbReference type="EMBL" id="TPX47515.1"/>
    </source>
</evidence>
<evidence type="ECO:0000259" key="1">
    <source>
        <dbReference type="Pfam" id="PF24573"/>
    </source>
</evidence>
<evidence type="ECO:0000313" key="4">
    <source>
        <dbReference type="Proteomes" id="UP000320475"/>
    </source>
</evidence>
<dbReference type="OrthoDB" id="413572at2759"/>
<gene>
    <name evidence="3" type="ORF">SeLEV6574_g02641</name>
</gene>
<accession>A0A507D850</accession>
<dbReference type="InterPro" id="IPR057978">
    <property type="entry name" value="TPR_DAAF5"/>
</dbReference>
<feature type="domain" description="Dynein axonemal assembly factor 5 HEAT-repeat" evidence="1">
    <location>
        <begin position="392"/>
        <end position="556"/>
    </location>
</feature>
<dbReference type="Gene3D" id="1.25.10.10">
    <property type="entry name" value="Leucine-rich Repeat Variant"/>
    <property type="match status" value="3"/>
</dbReference>
<sequence length="949" mass="105296">MLAEGDASTVFTGDAEREVAKHSVARFPNHVKLAKDQNAVHSNPELAPEMLALCDQILLSIQRDCNILMDAQADRSSKRRALEKISKETSVSTSTAKMTPAVASRLLTSISSPLVRSLDDGIEKVRELAVEIITKLVDASQTTTPPHVEHILPPVLHRLSFQQNANTQIEPSEEIRLALMRLLRRMMSSTLPPYVVPFIPSLSAVASAALRDSYAEIKKEGCQLIDFIWRRETAGFIKGHANKDVTEALFKCDVIGHRHSSVRVAGFKALKHVVLVDVTVYDEEVDRKLMKATTDTAPAVREALYDAAIQWALQLDDRYTYGYKFLPLILAGCSDEAPKLEELCWNGVDQLGALYEKDWEDRLKDELDYANHTVNDTTNSSIASLVRRHVRVGARHAFKDHSMKMVEKFASDGQGLKDWTSDMKAKTTQMLTVYLRIVEQHSTGYVNAFIPPLCRICADPKTEAFVAKEALRAAELIGYYIQPDVHLPHVITPLKNAPSSDFRLGHLRVLSALIRGARIINEDNMKHLVDAIANREFSLTETIPVMSAIADCLVELASKFPSSDIPPSDSMDFGLAEEITSESASSIDLDVVDKSTAGPLSSVEFEILLGCVIVATTPGDERLVGWRDLGSKSNDALLKLVQRRQLTGIPELYALHLPSSLDWLLAVQGQWTKHSPERRMLEPLVSNASSAVCDHLPVIVKLVSELCGKERDGEIRVSAFALLDKLVSNNALNRANEFATYVPELITNAILPSVIWRPGRDAAFIRGRGLRVLVNIILADGVTNADLDFMFEPSLAPAFVGCIDDDEVGSRRRCLVVLTKIFEKEVSMSDAAYKIIYPEVVRRLDDAQDAIRIEACHTLVAFYRHVASHWEEAGSQLDAEAWNGLVKSLTVHLDDTNVKVQDAVFETMKELAKLTAPVEDAITEIESVKSRHRTGQYLDAILDILRARL</sequence>
<dbReference type="GO" id="GO:0036159">
    <property type="term" value="P:inner dynein arm assembly"/>
    <property type="evidence" value="ECO:0007669"/>
    <property type="project" value="TreeGrafter"/>
</dbReference>
<feature type="domain" description="Dynein axonemal assembly factor 5 TPR repeats" evidence="2">
    <location>
        <begin position="73"/>
        <end position="365"/>
    </location>
</feature>
<dbReference type="VEuPathDB" id="FungiDB:SeMB42_g02266"/>
<dbReference type="GO" id="GO:0045505">
    <property type="term" value="F:dynein intermediate chain binding"/>
    <property type="evidence" value="ECO:0007669"/>
    <property type="project" value="TreeGrafter"/>
</dbReference>
<dbReference type="PANTHER" id="PTHR16216:SF2">
    <property type="entry name" value="DYNEIN AXONEMAL ASSEMBLY FACTOR 5"/>
    <property type="match status" value="1"/>
</dbReference>
<dbReference type="PANTHER" id="PTHR16216">
    <property type="entry name" value="DYNEIN ASSEMBLY FACTOR 5, AXONEMAL"/>
    <property type="match status" value="1"/>
</dbReference>
<dbReference type="Proteomes" id="UP000320475">
    <property type="component" value="Unassembled WGS sequence"/>
</dbReference>
<proteinExistence type="predicted"/>